<keyword evidence="6 8" id="KW-1133">Transmembrane helix</keyword>
<evidence type="ECO:0000256" key="7">
    <source>
        <dbReference type="ARBA" id="ARBA00023136"/>
    </source>
</evidence>
<feature type="transmembrane region" description="Helical" evidence="8">
    <location>
        <begin position="371"/>
        <end position="393"/>
    </location>
</feature>
<keyword evidence="3" id="KW-0813">Transport</keyword>
<dbReference type="InterPro" id="IPR050598">
    <property type="entry name" value="AminoAcid_Transporter"/>
</dbReference>
<evidence type="ECO:0000256" key="4">
    <source>
        <dbReference type="ARBA" id="ARBA00022475"/>
    </source>
</evidence>
<gene>
    <name evidence="9" type="ORF">ACOC_LOCUS9758</name>
</gene>
<comment type="similarity">
    <text evidence="2">Belongs to the amino acid-polyamine-organocation (APC) superfamily. L-type amino acid transporter (LAT) (TC 2.A.3.8) family.</text>
</comment>
<dbReference type="AlphaFoldDB" id="A0A0R3PUX1"/>
<evidence type="ECO:0000256" key="5">
    <source>
        <dbReference type="ARBA" id="ARBA00022692"/>
    </source>
</evidence>
<feature type="transmembrane region" description="Helical" evidence="8">
    <location>
        <begin position="174"/>
        <end position="196"/>
    </location>
</feature>
<dbReference type="PANTHER" id="PTHR11785:SF528">
    <property type="entry name" value="AMINO ACID TRANSPORTER PROTEIN JHI-21"/>
    <property type="match status" value="1"/>
</dbReference>
<dbReference type="Pfam" id="PF13520">
    <property type="entry name" value="AA_permease_2"/>
    <property type="match status" value="1"/>
</dbReference>
<dbReference type="Gene3D" id="1.20.1740.10">
    <property type="entry name" value="Amino acid/polyamine transporter I"/>
    <property type="match status" value="1"/>
</dbReference>
<reference evidence="9 10" key="2">
    <citation type="submission" date="2018-11" db="EMBL/GenBank/DDBJ databases">
        <authorList>
            <consortium name="Pathogen Informatics"/>
        </authorList>
    </citation>
    <scope>NUCLEOTIDE SEQUENCE [LARGE SCALE GENOMIC DNA]</scope>
    <source>
        <strain evidence="9 10">Costa Rica</strain>
    </source>
</reference>
<protein>
    <submittedName>
        <fullName evidence="11">Large neutral amino acids transporter small subunit 1</fullName>
    </submittedName>
</protein>
<accession>A0A0R3PUX1</accession>
<evidence type="ECO:0000256" key="2">
    <source>
        <dbReference type="ARBA" id="ARBA00007040"/>
    </source>
</evidence>
<dbReference type="GO" id="GO:0015179">
    <property type="term" value="F:L-amino acid transmembrane transporter activity"/>
    <property type="evidence" value="ECO:0007669"/>
    <property type="project" value="TreeGrafter"/>
</dbReference>
<feature type="transmembrane region" description="Helical" evidence="8">
    <location>
        <begin position="144"/>
        <end position="162"/>
    </location>
</feature>
<dbReference type="OrthoDB" id="3257095at2759"/>
<sequence length="504" mass="54820">MSAQNAASPTTTPSSSSGVKLKQSISLFNGCTIIVGVIVGSGIFVSPKGVLQEAGSVGFSLIVWLCSGVFALLGALCYAELGTTIPKSGGDYAYIHEAFGAMPSFLFLWVELIIIMPTTNAIISLTFANYALKPFFLDCEVPSMAVNLLAACTIALLTFVNCYNVQWATRCNDFFTTTKVAALICIIVFGVGWLILGNTEYFEMPDVLEGSQRKVSSLTFSFYAGVYSFSGFSYLNFVTEELKDPYRNLPRAIYISMPIVTFIYISVNVAYFAVLSTDEILESEAVAVSFANKAMGPLAPLMPLFVACSCFGCLNGVLFTLSRMFFAGARDGQLPRLLSMISIDYLAPTPSLLFSGASSIAMLFSADVLVLINYCAFSESLVVAASVAGLVKLRLTRPDAKTPIKFNICIPLIFLFLSCLFFVLPFFDQPIELMVGAAIVLSGIPVYVLFVMNKNKPAFIEVPWSEFIILYTQMNRVCNCAILVPCDAEKNVWKVAHQSINAFV</sequence>
<comment type="subcellular location">
    <subcellularLocation>
        <location evidence="1">Cell membrane</location>
        <topology evidence="1">Multi-pass membrane protein</topology>
    </subcellularLocation>
</comment>
<feature type="transmembrane region" description="Helical" evidence="8">
    <location>
        <begin position="106"/>
        <end position="132"/>
    </location>
</feature>
<evidence type="ECO:0000313" key="9">
    <source>
        <dbReference type="EMBL" id="VDM61343.1"/>
    </source>
</evidence>
<evidence type="ECO:0000256" key="6">
    <source>
        <dbReference type="ARBA" id="ARBA00022989"/>
    </source>
</evidence>
<dbReference type="FunFam" id="1.20.1740.10:FF:000003">
    <property type="entry name" value="Y+L amino acid transporter 1 isoform X1"/>
    <property type="match status" value="1"/>
</dbReference>
<dbReference type="Proteomes" id="UP000267027">
    <property type="component" value="Unassembled WGS sequence"/>
</dbReference>
<keyword evidence="10" id="KW-1185">Reference proteome</keyword>
<feature type="transmembrane region" description="Helical" evidence="8">
    <location>
        <begin position="433"/>
        <end position="452"/>
    </location>
</feature>
<dbReference type="GO" id="GO:0005886">
    <property type="term" value="C:plasma membrane"/>
    <property type="evidence" value="ECO:0007669"/>
    <property type="project" value="UniProtKB-SubCell"/>
</dbReference>
<keyword evidence="7 8" id="KW-0472">Membrane</keyword>
<organism evidence="11">
    <name type="scientific">Angiostrongylus costaricensis</name>
    <name type="common">Nematode worm</name>
    <dbReference type="NCBI Taxonomy" id="334426"/>
    <lineage>
        <taxon>Eukaryota</taxon>
        <taxon>Metazoa</taxon>
        <taxon>Ecdysozoa</taxon>
        <taxon>Nematoda</taxon>
        <taxon>Chromadorea</taxon>
        <taxon>Rhabditida</taxon>
        <taxon>Rhabditina</taxon>
        <taxon>Rhabditomorpha</taxon>
        <taxon>Strongyloidea</taxon>
        <taxon>Metastrongylidae</taxon>
        <taxon>Angiostrongylus</taxon>
    </lineage>
</organism>
<keyword evidence="5 8" id="KW-0812">Transmembrane</keyword>
<feature type="transmembrane region" description="Helical" evidence="8">
    <location>
        <begin position="57"/>
        <end position="79"/>
    </location>
</feature>
<keyword evidence="4" id="KW-1003">Cell membrane</keyword>
<name>A0A0R3PUX1_ANGCS</name>
<dbReference type="OMA" id="LINYCAF"/>
<evidence type="ECO:0000256" key="8">
    <source>
        <dbReference type="SAM" id="Phobius"/>
    </source>
</evidence>
<feature type="transmembrane region" description="Helical" evidence="8">
    <location>
        <begin position="216"/>
        <end position="239"/>
    </location>
</feature>
<evidence type="ECO:0000256" key="1">
    <source>
        <dbReference type="ARBA" id="ARBA00004651"/>
    </source>
</evidence>
<reference evidence="11" key="1">
    <citation type="submission" date="2017-02" db="UniProtKB">
        <authorList>
            <consortium name="WormBaseParasite"/>
        </authorList>
    </citation>
    <scope>IDENTIFICATION</scope>
</reference>
<feature type="transmembrane region" description="Helical" evidence="8">
    <location>
        <begin position="343"/>
        <end position="365"/>
    </location>
</feature>
<evidence type="ECO:0000313" key="10">
    <source>
        <dbReference type="Proteomes" id="UP000267027"/>
    </source>
</evidence>
<dbReference type="InterPro" id="IPR002293">
    <property type="entry name" value="AA/rel_permease1"/>
</dbReference>
<dbReference type="PANTHER" id="PTHR11785">
    <property type="entry name" value="AMINO ACID TRANSPORTER"/>
    <property type="match status" value="1"/>
</dbReference>
<feature type="transmembrane region" description="Helical" evidence="8">
    <location>
        <begin position="301"/>
        <end position="322"/>
    </location>
</feature>
<dbReference type="WBParaSite" id="ACOC_0000975701-mRNA-1">
    <property type="protein sequence ID" value="ACOC_0000975701-mRNA-1"/>
    <property type="gene ID" value="ACOC_0000975701"/>
</dbReference>
<feature type="transmembrane region" description="Helical" evidence="8">
    <location>
        <begin position="25"/>
        <end position="45"/>
    </location>
</feature>
<evidence type="ECO:0000256" key="3">
    <source>
        <dbReference type="ARBA" id="ARBA00022448"/>
    </source>
</evidence>
<proteinExistence type="inferred from homology"/>
<feature type="transmembrane region" description="Helical" evidence="8">
    <location>
        <begin position="251"/>
        <end position="274"/>
    </location>
</feature>
<evidence type="ECO:0000313" key="11">
    <source>
        <dbReference type="WBParaSite" id="ACOC_0000975701-mRNA-1"/>
    </source>
</evidence>
<dbReference type="EMBL" id="UYYA01004347">
    <property type="protein sequence ID" value="VDM61343.1"/>
    <property type="molecule type" value="Genomic_DNA"/>
</dbReference>
<feature type="transmembrane region" description="Helical" evidence="8">
    <location>
        <begin position="405"/>
        <end position="427"/>
    </location>
</feature>
<dbReference type="PIRSF" id="PIRSF006060">
    <property type="entry name" value="AA_transporter"/>
    <property type="match status" value="1"/>
</dbReference>
<dbReference type="STRING" id="334426.A0A0R3PUX1"/>